<evidence type="ECO:0000256" key="6">
    <source>
        <dbReference type="ARBA" id="ARBA00022840"/>
    </source>
</evidence>
<gene>
    <name evidence="13" type="primary">pyrAA1</name>
    <name evidence="11" type="synonym">carA</name>
    <name evidence="13" type="ordered locus">CD196_3381</name>
</gene>
<feature type="active site" evidence="11">
    <location>
        <position position="342"/>
    </location>
</feature>
<comment type="pathway">
    <text evidence="2 11">Amino-acid biosynthesis; L-arginine biosynthesis; carbamoyl phosphate from bicarbonate: step 1/1.</text>
</comment>
<feature type="active site" description="Nucleophile" evidence="11">
    <location>
        <position position="260"/>
    </location>
</feature>
<keyword evidence="7 11" id="KW-0315">Glutamine amidotransferase</keyword>
<comment type="catalytic activity">
    <reaction evidence="9 11">
        <text>hydrogencarbonate + L-glutamine + 2 ATP + H2O = carbamoyl phosphate + L-glutamate + 2 ADP + phosphate + 2 H(+)</text>
        <dbReference type="Rhea" id="RHEA:18633"/>
        <dbReference type="ChEBI" id="CHEBI:15377"/>
        <dbReference type="ChEBI" id="CHEBI:15378"/>
        <dbReference type="ChEBI" id="CHEBI:17544"/>
        <dbReference type="ChEBI" id="CHEBI:29985"/>
        <dbReference type="ChEBI" id="CHEBI:30616"/>
        <dbReference type="ChEBI" id="CHEBI:43474"/>
        <dbReference type="ChEBI" id="CHEBI:58228"/>
        <dbReference type="ChEBI" id="CHEBI:58359"/>
        <dbReference type="ChEBI" id="CHEBI:456216"/>
        <dbReference type="EC" id="6.3.5.5"/>
    </reaction>
</comment>
<dbReference type="GO" id="GO:0006526">
    <property type="term" value="P:L-arginine biosynthetic process"/>
    <property type="evidence" value="ECO:0007669"/>
    <property type="project" value="UniProtKB-UniRule"/>
</dbReference>
<dbReference type="UniPathway" id="UPA00070">
    <property type="reaction ID" value="UER00115"/>
</dbReference>
<dbReference type="Gene3D" id="3.50.30.20">
    <property type="entry name" value="Carbamoyl-phosphate synthase small subunit, N-terminal domain"/>
    <property type="match status" value="1"/>
</dbReference>
<dbReference type="PROSITE" id="PS51273">
    <property type="entry name" value="GATASE_TYPE_1"/>
    <property type="match status" value="1"/>
</dbReference>
<feature type="binding site" evidence="11">
    <location>
        <position position="60"/>
    </location>
    <ligand>
        <name>L-glutamine</name>
        <dbReference type="ChEBI" id="CHEBI:58359"/>
    </ligand>
</feature>
<evidence type="ECO:0000256" key="11">
    <source>
        <dbReference type="HAMAP-Rule" id="MF_01209"/>
    </source>
</evidence>
<dbReference type="GO" id="GO:0044205">
    <property type="term" value="P:'de novo' UMP biosynthetic process"/>
    <property type="evidence" value="ECO:0007669"/>
    <property type="project" value="UniProtKB-UniRule"/>
</dbReference>
<feature type="binding site" evidence="11">
    <location>
        <position position="264"/>
    </location>
    <ligand>
        <name>L-glutamine</name>
        <dbReference type="ChEBI" id="CHEBI:58359"/>
    </ligand>
</feature>
<dbReference type="NCBIfam" id="TIGR01368">
    <property type="entry name" value="CPSaseIIsmall"/>
    <property type="match status" value="1"/>
</dbReference>
<keyword evidence="8 11" id="KW-0665">Pyrimidine biosynthesis</keyword>
<evidence type="ECO:0000256" key="9">
    <source>
        <dbReference type="ARBA" id="ARBA00048816"/>
    </source>
</evidence>
<dbReference type="Pfam" id="PF00988">
    <property type="entry name" value="CPSase_sm_chain"/>
    <property type="match status" value="1"/>
</dbReference>
<evidence type="ECO:0000256" key="10">
    <source>
        <dbReference type="ARBA" id="ARBA00049285"/>
    </source>
</evidence>
<keyword evidence="11" id="KW-0028">Amino-acid biosynthesis</keyword>
<evidence type="ECO:0000256" key="5">
    <source>
        <dbReference type="ARBA" id="ARBA00022741"/>
    </source>
</evidence>
<feature type="binding site" evidence="11">
    <location>
        <position position="233"/>
    </location>
    <ligand>
        <name>L-glutamine</name>
        <dbReference type="ChEBI" id="CHEBI:58359"/>
    </ligand>
</feature>
<dbReference type="GO" id="GO:0006541">
    <property type="term" value="P:glutamine metabolic process"/>
    <property type="evidence" value="ECO:0007669"/>
    <property type="project" value="InterPro"/>
</dbReference>
<feature type="region of interest" description="CPSase" evidence="11">
    <location>
        <begin position="1"/>
        <end position="184"/>
    </location>
</feature>
<feature type="binding site" evidence="11">
    <location>
        <position position="304"/>
    </location>
    <ligand>
        <name>L-glutamine</name>
        <dbReference type="ChEBI" id="CHEBI:58359"/>
    </ligand>
</feature>
<dbReference type="Pfam" id="PF00117">
    <property type="entry name" value="GATase"/>
    <property type="match status" value="1"/>
</dbReference>
<dbReference type="AlphaFoldDB" id="A0A0H3NC69"/>
<dbReference type="Gene3D" id="3.40.50.880">
    <property type="match status" value="1"/>
</dbReference>
<dbReference type="InterPro" id="IPR006274">
    <property type="entry name" value="CarbamoylP_synth_ssu"/>
</dbReference>
<sequence length="364" mass="40678">MFFSLSKENYRRYCSMKARLILEDGTVFIGKAFGYLEESVGEVVFNTSMIGYGEVLTDPSYYGQIVTMTYPLVGNYGINLSSAESEKVQVKGFIVREKSDSPSNFRCEIDIDQYLKQNKVIGLEGIDTRALTKILRNNGTMKGIITLEDSKLEDVKHKLDKFSNTEAVRTVTRKEVEHIKGNGPKVAVMDFGVKRNILRSFIARGCDITIFPATTSPEDVLSINPDLIFLSNGPGDPEDLEDVIENIKALIGKKPIVGICLGHQLLALALGGKTAKLKFGHRGGNHPVKDLEEGKVFITSQNHGYYVSEVPEQMKVTHINLNDNTVEGMRHEKLDVYSVQYHPEACPGPKDNDYIFDKFLELVK</sequence>
<dbReference type="HOGENOM" id="CLU_035901_2_1_9"/>
<comment type="catalytic activity">
    <reaction evidence="10 11">
        <text>L-glutamine + H2O = L-glutamate + NH4(+)</text>
        <dbReference type="Rhea" id="RHEA:15889"/>
        <dbReference type="ChEBI" id="CHEBI:15377"/>
        <dbReference type="ChEBI" id="CHEBI:28938"/>
        <dbReference type="ChEBI" id="CHEBI:29985"/>
        <dbReference type="ChEBI" id="CHEBI:58359"/>
    </reaction>
</comment>
<dbReference type="InterPro" id="IPR050472">
    <property type="entry name" value="Anth_synth/Amidotransfase"/>
</dbReference>
<dbReference type="InterPro" id="IPR017926">
    <property type="entry name" value="GATASE"/>
</dbReference>
<feature type="binding site" evidence="11">
    <location>
        <position position="305"/>
    </location>
    <ligand>
        <name>L-glutamine</name>
        <dbReference type="ChEBI" id="CHEBI:58359"/>
    </ligand>
</feature>
<dbReference type="SUPFAM" id="SSF52317">
    <property type="entry name" value="Class I glutamine amidotransferase-like"/>
    <property type="match status" value="1"/>
</dbReference>
<comment type="subunit">
    <text evidence="11">Composed of two chains; the small (or glutamine) chain promotes the hydrolysis of glutamine to ammonia, which is used by the large (or ammonia) chain to synthesize carbamoyl phosphate. Tetramer of heterodimers (alpha,beta)4.</text>
</comment>
<dbReference type="GO" id="GO:0004359">
    <property type="term" value="F:glutaminase activity"/>
    <property type="evidence" value="ECO:0007669"/>
    <property type="project" value="RHEA"/>
</dbReference>
<protein>
    <recommendedName>
        <fullName evidence="11">Carbamoyl phosphate synthase small chain</fullName>
        <ecNumber evidence="11">6.3.5.5</ecNumber>
    </recommendedName>
    <alternativeName>
        <fullName evidence="11">Carbamoyl phosphate synthetase glutamine chain</fullName>
    </alternativeName>
</protein>
<dbReference type="GO" id="GO:0004088">
    <property type="term" value="F:carbamoyl-phosphate synthase (glutamine-hydrolyzing) activity"/>
    <property type="evidence" value="ECO:0007669"/>
    <property type="project" value="UniProtKB-UniRule"/>
</dbReference>
<dbReference type="PANTHER" id="PTHR43418">
    <property type="entry name" value="MULTIFUNCTIONAL TRYPTOPHAN BIOSYNTHESIS PROTEIN-RELATED"/>
    <property type="match status" value="1"/>
</dbReference>
<organism evidence="13 14">
    <name type="scientific">Clostridioides difficile (strain CD196)</name>
    <name type="common">Peptoclostridium difficile</name>
    <dbReference type="NCBI Taxonomy" id="645462"/>
    <lineage>
        <taxon>Bacteria</taxon>
        <taxon>Bacillati</taxon>
        <taxon>Bacillota</taxon>
        <taxon>Clostridia</taxon>
        <taxon>Peptostreptococcales</taxon>
        <taxon>Peptostreptococcaceae</taxon>
        <taxon>Clostridioides</taxon>
    </lineage>
</organism>
<dbReference type="EMBL" id="FN538970">
    <property type="protein sequence ID" value="CBA66828.1"/>
    <property type="molecule type" value="Genomic_DNA"/>
</dbReference>
<dbReference type="EC" id="6.3.5.5" evidence="11"/>
<dbReference type="UniPathway" id="UPA00068">
    <property type="reaction ID" value="UER00171"/>
</dbReference>
<evidence type="ECO:0000256" key="4">
    <source>
        <dbReference type="ARBA" id="ARBA00022598"/>
    </source>
</evidence>
<dbReference type="SMART" id="SM01097">
    <property type="entry name" value="CPSase_sm_chain"/>
    <property type="match status" value="1"/>
</dbReference>
<dbReference type="KEGG" id="cdc:CD196_3381"/>
<feature type="domain" description="Carbamoyl-phosphate synthase small subunit N-terminal" evidence="12">
    <location>
        <begin position="16"/>
        <end position="146"/>
    </location>
</feature>
<dbReference type="HAMAP" id="MF_01209">
    <property type="entry name" value="CPSase_S_chain"/>
    <property type="match status" value="1"/>
</dbReference>
<evidence type="ECO:0000256" key="7">
    <source>
        <dbReference type="ARBA" id="ARBA00022962"/>
    </source>
</evidence>
<comment type="similarity">
    <text evidence="3 11">Belongs to the CarA family.</text>
</comment>
<accession>A0A0H3NC69</accession>
<name>A0A0H3NC69_CLODC</name>
<feature type="binding site" evidence="11">
    <location>
        <position position="302"/>
    </location>
    <ligand>
        <name>L-glutamine</name>
        <dbReference type="ChEBI" id="CHEBI:58359"/>
    </ligand>
</feature>
<keyword evidence="6 11" id="KW-0067">ATP-binding</keyword>
<dbReference type="InterPro" id="IPR029062">
    <property type="entry name" value="Class_I_gatase-like"/>
</dbReference>
<proteinExistence type="inferred from homology"/>
<evidence type="ECO:0000259" key="12">
    <source>
        <dbReference type="SMART" id="SM01097"/>
    </source>
</evidence>
<evidence type="ECO:0000256" key="1">
    <source>
        <dbReference type="ARBA" id="ARBA00004812"/>
    </source>
</evidence>
<feature type="binding site" evidence="11">
    <location>
        <position position="261"/>
    </location>
    <ligand>
        <name>L-glutamine</name>
        <dbReference type="ChEBI" id="CHEBI:58359"/>
    </ligand>
</feature>
<reference evidence="13 14" key="1">
    <citation type="journal article" date="2009" name="Genome Biol.">
        <title>Comparative genome and phenotypic analysis of Clostridium difficile 027 strains provides insight into the evolution of a hypervirulent bacterium.</title>
        <authorList>
            <person name="Stabler R.A."/>
            <person name="He M."/>
            <person name="Dawson L."/>
            <person name="Martin M."/>
            <person name="Valiente E."/>
            <person name="Corton C."/>
            <person name="Lawley T.D."/>
            <person name="Sebaihia M."/>
            <person name="Quail M.A."/>
            <person name="Rose G."/>
            <person name="Gerding D.N."/>
            <person name="Gibert M."/>
            <person name="Popoff M.R."/>
            <person name="Parkhill J."/>
            <person name="Dougan G."/>
            <person name="Wren B.W."/>
        </authorList>
    </citation>
    <scope>NUCLEOTIDE SEQUENCE [LARGE SCALE GENOMIC DNA]</scope>
    <source>
        <strain evidence="13 14">CD196</strain>
    </source>
</reference>
<dbReference type="PRINTS" id="PR00096">
    <property type="entry name" value="GATASE"/>
</dbReference>
<feature type="binding site" evidence="11">
    <location>
        <position position="235"/>
    </location>
    <ligand>
        <name>L-glutamine</name>
        <dbReference type="ChEBI" id="CHEBI:58359"/>
    </ligand>
</feature>
<evidence type="ECO:0000256" key="3">
    <source>
        <dbReference type="ARBA" id="ARBA00007800"/>
    </source>
</evidence>
<dbReference type="FunFam" id="3.50.30.20:FF:000001">
    <property type="entry name" value="Carbamoyl-phosphate synthase small chain"/>
    <property type="match status" value="1"/>
</dbReference>
<evidence type="ECO:0000256" key="8">
    <source>
        <dbReference type="ARBA" id="ARBA00022975"/>
    </source>
</evidence>
<comment type="pathway">
    <text evidence="1 11">Pyrimidine metabolism; UMP biosynthesis via de novo pathway; (S)-dihydroorotate from bicarbonate: step 1/3.</text>
</comment>
<dbReference type="PANTHER" id="PTHR43418:SF7">
    <property type="entry name" value="CARBAMOYL-PHOSPHATE SYNTHASE SMALL CHAIN"/>
    <property type="match status" value="1"/>
</dbReference>
<dbReference type="GO" id="GO:0006207">
    <property type="term" value="P:'de novo' pyrimidine nucleobase biosynthetic process"/>
    <property type="evidence" value="ECO:0007669"/>
    <property type="project" value="InterPro"/>
</dbReference>
<dbReference type="InterPro" id="IPR035686">
    <property type="entry name" value="CPSase_GATase1"/>
</dbReference>
<evidence type="ECO:0000256" key="2">
    <source>
        <dbReference type="ARBA" id="ARBA00005077"/>
    </source>
</evidence>
<comment type="function">
    <text evidence="11">Small subunit of the glutamine-dependent carbamoyl phosphate synthetase (CPSase). CPSase catalyzes the formation of carbamoyl phosphate from the ammonia moiety of glutamine, carbonate, and phosphate donated by ATP, constituting the first step of 2 biosynthetic pathways, one leading to arginine and/or urea and the other to pyrimidine nucleotides. The small subunit (glutamine amidotransferase) binds and cleaves glutamine to supply the large subunit with the substrate ammonia.</text>
</comment>
<keyword evidence="11" id="KW-0055">Arginine biosynthesis</keyword>
<dbReference type="CDD" id="cd01744">
    <property type="entry name" value="GATase1_CPSase"/>
    <property type="match status" value="1"/>
</dbReference>
<dbReference type="PRINTS" id="PR00097">
    <property type="entry name" value="ANTSNTHASEII"/>
</dbReference>
<keyword evidence="4 11" id="KW-0436">Ligase</keyword>
<evidence type="ECO:0000313" key="14">
    <source>
        <dbReference type="Proteomes" id="UP000002068"/>
    </source>
</evidence>
<dbReference type="SUPFAM" id="SSF52021">
    <property type="entry name" value="Carbamoyl phosphate synthetase, small subunit N-terminal domain"/>
    <property type="match status" value="1"/>
</dbReference>
<feature type="active site" evidence="11">
    <location>
        <position position="344"/>
    </location>
</feature>
<dbReference type="PRINTS" id="PR00099">
    <property type="entry name" value="CPSGATASE"/>
</dbReference>
<dbReference type="NCBIfam" id="NF009475">
    <property type="entry name" value="PRK12838.1"/>
    <property type="match status" value="1"/>
</dbReference>
<dbReference type="Proteomes" id="UP000002068">
    <property type="component" value="Chromosome"/>
</dbReference>
<dbReference type="InterPro" id="IPR002474">
    <property type="entry name" value="CarbamoylP_synth_ssu_N"/>
</dbReference>
<dbReference type="InterPro" id="IPR036480">
    <property type="entry name" value="CarbP_synth_ssu_N_sf"/>
</dbReference>
<evidence type="ECO:0000313" key="13">
    <source>
        <dbReference type="EMBL" id="CBA66828.1"/>
    </source>
</evidence>
<dbReference type="GO" id="GO:0005524">
    <property type="term" value="F:ATP binding"/>
    <property type="evidence" value="ECO:0007669"/>
    <property type="project" value="UniProtKB-UniRule"/>
</dbReference>
<keyword evidence="5 11" id="KW-0547">Nucleotide-binding</keyword>